<evidence type="ECO:0000313" key="6">
    <source>
        <dbReference type="Proteomes" id="UP000199657"/>
    </source>
</evidence>
<evidence type="ECO:0000256" key="1">
    <source>
        <dbReference type="ARBA" id="ARBA00022598"/>
    </source>
</evidence>
<keyword evidence="3" id="KW-0443">Lipid metabolism</keyword>
<dbReference type="PANTHER" id="PTHR43272:SF32">
    <property type="entry name" value="AMP-DEPENDENT SYNTHETASE_LIGASE DOMAIN-CONTAINING PROTEIN"/>
    <property type="match status" value="1"/>
</dbReference>
<dbReference type="RefSeq" id="WP_091640135.1">
    <property type="nucleotide sequence ID" value="NZ_FOEG01000001.1"/>
</dbReference>
<name>A0A1H8QWM4_9GAMM</name>
<dbReference type="Pfam" id="PF00501">
    <property type="entry name" value="AMP-binding"/>
    <property type="match status" value="1"/>
</dbReference>
<dbReference type="PROSITE" id="PS00455">
    <property type="entry name" value="AMP_BINDING"/>
    <property type="match status" value="1"/>
</dbReference>
<gene>
    <name evidence="5" type="ORF">SAMN04488052_101828</name>
</gene>
<keyword evidence="2" id="KW-0276">Fatty acid metabolism</keyword>
<dbReference type="STRING" id="406100.SAMN04488052_101828"/>
<dbReference type="EMBL" id="FOEG01000001">
    <property type="protein sequence ID" value="SEO58447.1"/>
    <property type="molecule type" value="Genomic_DNA"/>
</dbReference>
<organism evidence="5 6">
    <name type="scientific">Aquisalimonas asiatica</name>
    <dbReference type="NCBI Taxonomy" id="406100"/>
    <lineage>
        <taxon>Bacteria</taxon>
        <taxon>Pseudomonadati</taxon>
        <taxon>Pseudomonadota</taxon>
        <taxon>Gammaproteobacteria</taxon>
        <taxon>Chromatiales</taxon>
        <taxon>Ectothiorhodospiraceae</taxon>
        <taxon>Aquisalimonas</taxon>
    </lineage>
</organism>
<dbReference type="AlphaFoldDB" id="A0A1H8QWM4"/>
<dbReference type="SUPFAM" id="SSF56801">
    <property type="entry name" value="Acetyl-CoA synthetase-like"/>
    <property type="match status" value="1"/>
</dbReference>
<accession>A0A1H8QWM4</accession>
<sequence>MQPEQQLANETNPAALHPNWQHDDHLINLLARNAREYPDRVAMRERDQGIWQEYTWADYLDQVLSFAAGLEARGVGEEDNILVIGDNRPALYFGMLGAVALRAVPSPAYPDTTPDEVADQLRREGIRFALAEDQEQVDKLLQIRESYPELELVIYDDPRGLAGKEPSGVAAFRDIAAEGRKRLEGDASLRGSLTGRATVHDVAVLLHSSGTTGAPKGIPLKHGHILAGVRNAAAAGYFDQGEIHMAYLPLAWVGDFIFSVGAAIALQFSVNIPERQETALHDLREIAPTLYFSSPRAWSNMLTRIQVGIDESTGFKRWLYNRFMPFAVELERRRLNGQAPSGGERAWRALGEVLVYGPIKDQLGLGRVERPYTAGEAIGEEVFLFFRALGLNLRQFYGQTENCALCAAQDPDTLKLHTVGKPFPGVDVRISDDGEIIMRGDNVFDGYYNKPESTAETLQDGWLHTGDAGYLEEDGQIVVLGRVSEVVYTAAGERFIPTYVENHLKFSQYIKDVCVVGEGRDHLTAIVCIDIDAVGHWAEEHGVPYTSYADLSQKQPVYDLLQGVIAHVNTKLPEGLQIRRFVNLHKEFDPDDGEVTRTRKLRRNVIDQHYAPIIEALYDGRTEIEYEARITYETGESGVLRRHLAIRDLPAAGNQ</sequence>
<dbReference type="Pfam" id="PF23562">
    <property type="entry name" value="AMP-binding_C_3"/>
    <property type="match status" value="1"/>
</dbReference>
<dbReference type="Gene3D" id="3.40.50.12780">
    <property type="entry name" value="N-terminal domain of ligase-like"/>
    <property type="match status" value="1"/>
</dbReference>
<dbReference type="InterPro" id="IPR000873">
    <property type="entry name" value="AMP-dep_synth/lig_dom"/>
</dbReference>
<evidence type="ECO:0000259" key="4">
    <source>
        <dbReference type="Pfam" id="PF00501"/>
    </source>
</evidence>
<keyword evidence="1" id="KW-0436">Ligase</keyword>
<keyword evidence="6" id="KW-1185">Reference proteome</keyword>
<evidence type="ECO:0000313" key="5">
    <source>
        <dbReference type="EMBL" id="SEO58447.1"/>
    </source>
</evidence>
<evidence type="ECO:0000256" key="2">
    <source>
        <dbReference type="ARBA" id="ARBA00022832"/>
    </source>
</evidence>
<dbReference type="GO" id="GO:0004467">
    <property type="term" value="F:long-chain fatty acid-CoA ligase activity"/>
    <property type="evidence" value="ECO:0007669"/>
    <property type="project" value="TreeGrafter"/>
</dbReference>
<proteinExistence type="predicted"/>
<dbReference type="InterPro" id="IPR042099">
    <property type="entry name" value="ANL_N_sf"/>
</dbReference>
<dbReference type="InterPro" id="IPR020845">
    <property type="entry name" value="AMP-binding_CS"/>
</dbReference>
<dbReference type="Proteomes" id="UP000199657">
    <property type="component" value="Unassembled WGS sequence"/>
</dbReference>
<evidence type="ECO:0000256" key="3">
    <source>
        <dbReference type="ARBA" id="ARBA00023098"/>
    </source>
</evidence>
<reference evidence="5 6" key="1">
    <citation type="submission" date="2016-10" db="EMBL/GenBank/DDBJ databases">
        <authorList>
            <person name="de Groot N.N."/>
        </authorList>
    </citation>
    <scope>NUCLEOTIDE SEQUENCE [LARGE SCALE GENOMIC DNA]</scope>
    <source>
        <strain evidence="5 6">CGMCC 1.6291</strain>
    </source>
</reference>
<protein>
    <submittedName>
        <fullName evidence="5">Long-chain acyl-CoA synthetase</fullName>
    </submittedName>
</protein>
<dbReference type="GO" id="GO:0016020">
    <property type="term" value="C:membrane"/>
    <property type="evidence" value="ECO:0007669"/>
    <property type="project" value="TreeGrafter"/>
</dbReference>
<feature type="domain" description="AMP-dependent synthetase/ligase" evidence="4">
    <location>
        <begin position="31"/>
        <end position="448"/>
    </location>
</feature>
<dbReference type="OrthoDB" id="5296889at2"/>
<dbReference type="PANTHER" id="PTHR43272">
    <property type="entry name" value="LONG-CHAIN-FATTY-ACID--COA LIGASE"/>
    <property type="match status" value="1"/>
</dbReference>